<feature type="compositionally biased region" description="Pro residues" evidence="9">
    <location>
        <begin position="368"/>
        <end position="378"/>
    </location>
</feature>
<feature type="region of interest" description="Disordered" evidence="9">
    <location>
        <begin position="934"/>
        <end position="958"/>
    </location>
</feature>
<feature type="compositionally biased region" description="Low complexity" evidence="9">
    <location>
        <begin position="670"/>
        <end position="680"/>
    </location>
</feature>
<evidence type="ECO:0000256" key="4">
    <source>
        <dbReference type="ARBA" id="ARBA00022853"/>
    </source>
</evidence>
<evidence type="ECO:0000256" key="2">
    <source>
        <dbReference type="ARBA" id="ARBA00008913"/>
    </source>
</evidence>
<dbReference type="Proteomes" id="UP000222788">
    <property type="component" value="Unassembled WGS sequence"/>
</dbReference>
<dbReference type="InterPro" id="IPR001005">
    <property type="entry name" value="SANT/Myb"/>
</dbReference>
<feature type="compositionally biased region" description="Low complexity" evidence="9">
    <location>
        <begin position="172"/>
        <end position="196"/>
    </location>
</feature>
<gene>
    <name evidence="12" type="primary">EAF1</name>
    <name evidence="12" type="ORF">CFIMG_005126RA</name>
</gene>
<dbReference type="InterPro" id="IPR014012">
    <property type="entry name" value="HSA_dom"/>
</dbReference>
<dbReference type="GO" id="GO:0003682">
    <property type="term" value="F:chromatin binding"/>
    <property type="evidence" value="ECO:0007669"/>
    <property type="project" value="TreeGrafter"/>
</dbReference>
<feature type="compositionally biased region" description="Basic and acidic residues" evidence="9">
    <location>
        <begin position="253"/>
        <end position="266"/>
    </location>
</feature>
<dbReference type="PROSITE" id="PS50090">
    <property type="entry name" value="MYB_LIKE"/>
    <property type="match status" value="1"/>
</dbReference>
<feature type="region of interest" description="Disordered" evidence="9">
    <location>
        <begin position="1309"/>
        <end position="1353"/>
    </location>
</feature>
<evidence type="ECO:0000256" key="6">
    <source>
        <dbReference type="ARBA" id="ARBA00023242"/>
    </source>
</evidence>
<feature type="region of interest" description="Disordered" evidence="9">
    <location>
        <begin position="1"/>
        <end position="25"/>
    </location>
</feature>
<evidence type="ECO:0000259" key="10">
    <source>
        <dbReference type="PROSITE" id="PS50090"/>
    </source>
</evidence>
<feature type="region of interest" description="Disordered" evidence="9">
    <location>
        <begin position="1161"/>
        <end position="1204"/>
    </location>
</feature>
<feature type="region of interest" description="Disordered" evidence="9">
    <location>
        <begin position="102"/>
        <end position="335"/>
    </location>
</feature>
<dbReference type="InterPro" id="IPR009057">
    <property type="entry name" value="Homeodomain-like_sf"/>
</dbReference>
<dbReference type="GO" id="GO:0035267">
    <property type="term" value="C:NuA4 histone acetyltransferase complex"/>
    <property type="evidence" value="ECO:0007669"/>
    <property type="project" value="TreeGrafter"/>
</dbReference>
<dbReference type="GO" id="GO:0006281">
    <property type="term" value="P:DNA repair"/>
    <property type="evidence" value="ECO:0007669"/>
    <property type="project" value="UniProtKB-KW"/>
</dbReference>
<evidence type="ECO:0000256" key="7">
    <source>
        <dbReference type="ARBA" id="ARBA00025178"/>
    </source>
</evidence>
<feature type="compositionally biased region" description="Polar residues" evidence="9">
    <location>
        <begin position="293"/>
        <end position="304"/>
    </location>
</feature>
<feature type="compositionally biased region" description="Polar residues" evidence="9">
    <location>
        <begin position="354"/>
        <end position="367"/>
    </location>
</feature>
<comment type="caution">
    <text evidence="12">The sequence shown here is derived from an EMBL/GenBank/DDBJ whole genome shotgun (WGS) entry which is preliminary data.</text>
</comment>
<proteinExistence type="inferred from homology"/>
<protein>
    <recommendedName>
        <fullName evidence="8">Vacuolar import and degradation protein 21</fullName>
    </recommendedName>
</protein>
<feature type="domain" description="Myb-like" evidence="10">
    <location>
        <begin position="836"/>
        <end position="892"/>
    </location>
</feature>
<feature type="compositionally biased region" description="Polar residues" evidence="9">
    <location>
        <begin position="406"/>
        <end position="435"/>
    </location>
</feature>
<keyword evidence="13" id="KW-1185">Reference proteome</keyword>
<dbReference type="Pfam" id="PF13921">
    <property type="entry name" value="Myb_DNA-bind_6"/>
    <property type="match status" value="1"/>
</dbReference>
<feature type="compositionally biased region" description="Polar residues" evidence="9">
    <location>
        <begin position="212"/>
        <end position="228"/>
    </location>
</feature>
<feature type="compositionally biased region" description="Low complexity" evidence="9">
    <location>
        <begin position="230"/>
        <end position="252"/>
    </location>
</feature>
<evidence type="ECO:0000313" key="13">
    <source>
        <dbReference type="Proteomes" id="UP000222788"/>
    </source>
</evidence>
<feature type="compositionally biased region" description="Basic and acidic residues" evidence="9">
    <location>
        <begin position="652"/>
        <end position="663"/>
    </location>
</feature>
<feature type="compositionally biased region" description="Low complexity" evidence="9">
    <location>
        <begin position="1161"/>
        <end position="1191"/>
    </location>
</feature>
<feature type="region of interest" description="Disordered" evidence="9">
    <location>
        <begin position="652"/>
        <end position="687"/>
    </location>
</feature>
<feature type="compositionally biased region" description="Low complexity" evidence="9">
    <location>
        <begin position="150"/>
        <end position="162"/>
    </location>
</feature>
<dbReference type="GO" id="GO:0005634">
    <property type="term" value="C:nucleus"/>
    <property type="evidence" value="ECO:0007669"/>
    <property type="project" value="UniProtKB-SubCell"/>
</dbReference>
<feature type="compositionally biased region" description="Polar residues" evidence="9">
    <location>
        <begin position="111"/>
        <end position="144"/>
    </location>
</feature>
<accession>A0A2C5X781</accession>
<evidence type="ECO:0000259" key="11">
    <source>
        <dbReference type="PROSITE" id="PS51204"/>
    </source>
</evidence>
<evidence type="ECO:0000256" key="9">
    <source>
        <dbReference type="SAM" id="MobiDB-lite"/>
    </source>
</evidence>
<feature type="compositionally biased region" description="Polar residues" evidence="9">
    <location>
        <begin position="1344"/>
        <end position="1353"/>
    </location>
</feature>
<keyword evidence="6" id="KW-0539">Nucleus</keyword>
<comment type="function">
    <text evidence="7">Component of the NuA4 histone acetyltransferase complex which is involved in transcriptional activation of selected genes principally by acetylation of nucleosomal histone H4 and H2A. The NuA4 complex is also involved in DNA repair.</text>
</comment>
<dbReference type="PANTHER" id="PTHR46459">
    <property type="entry name" value="E1A-BINDING PROTEIN P400-RELATED"/>
    <property type="match status" value="1"/>
</dbReference>
<evidence type="ECO:0000256" key="1">
    <source>
        <dbReference type="ARBA" id="ARBA00004123"/>
    </source>
</evidence>
<feature type="domain" description="HSA" evidence="11">
    <location>
        <begin position="584"/>
        <end position="657"/>
    </location>
</feature>
<dbReference type="Gene3D" id="1.10.10.60">
    <property type="entry name" value="Homeodomain-like"/>
    <property type="match status" value="1"/>
</dbReference>
<dbReference type="STRING" id="1035309.A0A2C5X781"/>
<feature type="region of interest" description="Disordered" evidence="9">
    <location>
        <begin position="984"/>
        <end position="1008"/>
    </location>
</feature>
<name>A0A2C5X781_9PEZI</name>
<dbReference type="SMART" id="SM00717">
    <property type="entry name" value="SANT"/>
    <property type="match status" value="1"/>
</dbReference>
<dbReference type="PROSITE" id="PS51204">
    <property type="entry name" value="HSA"/>
    <property type="match status" value="1"/>
</dbReference>
<feature type="region of interest" description="Disordered" evidence="9">
    <location>
        <begin position="353"/>
        <end position="454"/>
    </location>
</feature>
<keyword evidence="4" id="KW-0156">Chromatin regulator</keyword>
<keyword evidence="3" id="KW-0227">DNA damage</keyword>
<dbReference type="EMBL" id="APWK03000043">
    <property type="protein sequence ID" value="PHH53474.1"/>
    <property type="molecule type" value="Genomic_DNA"/>
</dbReference>
<dbReference type="GO" id="GO:0006325">
    <property type="term" value="P:chromatin organization"/>
    <property type="evidence" value="ECO:0007669"/>
    <property type="project" value="UniProtKB-KW"/>
</dbReference>
<feature type="compositionally biased region" description="Basic and acidic residues" evidence="9">
    <location>
        <begin position="306"/>
        <end position="315"/>
    </location>
</feature>
<keyword evidence="5" id="KW-0234">DNA repair</keyword>
<reference evidence="12 13" key="1">
    <citation type="journal article" date="2013" name="Fungal Biol.">
        <title>Analysis of microsatellite markers in the genome of the plant pathogen Ceratocystis fimbriata.</title>
        <authorList>
            <person name="Simpson M.C."/>
            <person name="Wilken P.M."/>
            <person name="Coetzee M.P."/>
            <person name="Wingfield M.J."/>
            <person name="Wingfield B.D."/>
        </authorList>
    </citation>
    <scope>NUCLEOTIDE SEQUENCE [LARGE SCALE GENOMIC DNA]</scope>
    <source>
        <strain evidence="12 13">CBS 114723</strain>
    </source>
</reference>
<evidence type="ECO:0000256" key="3">
    <source>
        <dbReference type="ARBA" id="ARBA00022763"/>
    </source>
</evidence>
<dbReference type="SUPFAM" id="SSF46689">
    <property type="entry name" value="Homeodomain-like"/>
    <property type="match status" value="1"/>
</dbReference>
<dbReference type="CDD" id="cd00167">
    <property type="entry name" value="SANT"/>
    <property type="match status" value="1"/>
</dbReference>
<dbReference type="PANTHER" id="PTHR46459:SF1">
    <property type="entry name" value="E1A-BINDING PROTEIN P400"/>
    <property type="match status" value="1"/>
</dbReference>
<dbReference type="Pfam" id="PF07529">
    <property type="entry name" value="HSA"/>
    <property type="match status" value="1"/>
</dbReference>
<evidence type="ECO:0000313" key="12">
    <source>
        <dbReference type="EMBL" id="PHH53474.1"/>
    </source>
</evidence>
<comment type="similarity">
    <text evidence="2">Belongs to the EAF1 family.</text>
</comment>
<comment type="subcellular location">
    <subcellularLocation>
        <location evidence="1">Nucleus</location>
    </subcellularLocation>
</comment>
<dbReference type="OrthoDB" id="5364245at2759"/>
<sequence length="1353" mass="147493">MSVVGPADGSRLMRSGTHEQSSIIPPRKRKYRELWAVAHGCEFNISDDGSKGDALPHNGSRPIQADDLLTLNKSSHIFAVQTPPNLHIDIIKPSLSLSDVFKFEGIPPPQATSKTSPDTTSPNGQSHATQNLPSASSNTPTTKPSPRVPTASTSANSSTAVTKSQSSTITIPSAKPSASPSPSLQPNPAAAAPRAAQTSPTSTLASLPAPTNGAQPQANPSLVANGAQSLLPLKTATTAPTAPTPTLETNLAKSEKKLSTTLDHDTNGITTETSSPESLAATATTPAAHDVSAGTSPGNDTTSIMDRPDVNRDEANEPLLKKARLSEKQDTDSTSEAIRAQLLEESAALVRKQSVMSSTSGESSKPTNPLPQTLPPSPISENKEIADSQESNTTETDEKEEGKAGNSDSTKTTHTQPLLAPNITSSIDITTANPSTDEKLAEHSTGPELPNKRQKTMSEIMGKKAKTSGTINLKLLSRVNKNVANKPPNPHVIFGKQPQRTRDLGSEAPEGGYIPGSNYFTPLFFQTFIQSSKWMRPLDEVLYQAHKTITTTDLNVSLQDAQACRILRRVYHLQQGDKWSLRQPKRAAEPTRPPSHWDTLLQEMRWMRTDFRQEHKWKRAAARSLAFDCAEWVESTKEDRLAMQVPACIPPRHSDAMDIDGEKPPPVPDLDPSSSATTPTDSEELHEPLDFLPPSALFSLGQRDLVFEVQDSPTAESMLLELPMFGAPLKVPEFDGGCPDYDPDAHWRRPAIPLSKYVERGMNLKEIKPPHKPSRFRYALEDDDENAHPSKTIPLPPKCTQVALFSPEHRQTRDRLHMGHQFRPPTEFPMPPQSFFENRHSSMWTQNEDEELCGLVQKYSYNWSLISSLVNGKSQFISAAERRTPWECFERWIMLDGLPPDMQKTQYFKAYNNRIENAQRLLLQSYQVAQQQAAANPNGAVTPSKRRQSTPVKVERRRNQKHISIIESMRKLAKKREAALQKQQQAANNATVRKPGDITQPRPTKTPRDYSLMRFERDQAITGKMMSQIAAQREQRRQIIARQNQIFAVATSQMPHGNAAAMSAQLTAGNNPRINVPNPAMLTAAVAAGGQARPRIPIAPGVSGLQNIPAHLIPNIPVNGVGQVPMNANIVAAAQQRLQQQQQPATQADVLMEVRRITEQQRALQQQQQPVSQQSTPNQSQSPHSSPQLSQGTTMPANSPPVRAGVPLTQQAILANAQAVMNSMSTNGTNLAAPNRNPHVAAALAANTTPRPPGQLAIPPSLLPTYNILETTIRQKHPTITPDQVRQLATTELTRMMLARQQTISQSAMTAASVSTPKLPPQTPVLQQTSQAEGAVAQRAASVVSGSATPKSK</sequence>
<evidence type="ECO:0000256" key="5">
    <source>
        <dbReference type="ARBA" id="ARBA00023204"/>
    </source>
</evidence>
<organism evidence="12 13">
    <name type="scientific">Ceratocystis fimbriata CBS 114723</name>
    <dbReference type="NCBI Taxonomy" id="1035309"/>
    <lineage>
        <taxon>Eukaryota</taxon>
        <taxon>Fungi</taxon>
        <taxon>Dikarya</taxon>
        <taxon>Ascomycota</taxon>
        <taxon>Pezizomycotina</taxon>
        <taxon>Sordariomycetes</taxon>
        <taxon>Hypocreomycetidae</taxon>
        <taxon>Microascales</taxon>
        <taxon>Ceratocystidaceae</taxon>
        <taxon>Ceratocystis</taxon>
    </lineage>
</organism>
<feature type="compositionally biased region" description="Polar residues" evidence="9">
    <location>
        <begin position="267"/>
        <end position="285"/>
    </location>
</feature>
<reference evidence="12 13" key="2">
    <citation type="journal article" date="2013" name="IMA Fungus">
        <title>IMA Genome-F 1: Ceratocystis fimbriata: Draft nuclear genome sequence for the plant pathogen, Ceratocystis fimbriata.</title>
        <authorList>
            <person name="Wilken P.M."/>
            <person name="Steenkamp E.T."/>
            <person name="Wingfield M.J."/>
            <person name="de Beer Z.W."/>
            <person name="Wingfield B.D."/>
        </authorList>
    </citation>
    <scope>NUCLEOTIDE SEQUENCE [LARGE SCALE GENOMIC DNA]</scope>
    <source>
        <strain evidence="12 13">CBS 114723</strain>
    </source>
</reference>
<evidence type="ECO:0000256" key="8">
    <source>
        <dbReference type="ARBA" id="ARBA00029670"/>
    </source>
</evidence>